<dbReference type="AlphaFoldDB" id="A0A5C2S742"/>
<evidence type="ECO:0000313" key="3">
    <source>
        <dbReference type="Proteomes" id="UP000313359"/>
    </source>
</evidence>
<gene>
    <name evidence="2" type="ORF">L227DRAFT_155376</name>
</gene>
<keyword evidence="3" id="KW-1185">Reference proteome</keyword>
<dbReference type="Proteomes" id="UP000313359">
    <property type="component" value="Unassembled WGS sequence"/>
</dbReference>
<sequence>MPVTNVWRLQDEDDRTCGRGGSTRHAVFRPLPPRSDCRTRSSRIVRRASLGLEACVDGASSVEPLAKQAEILAPIPFVSNPGPADHLQLPPPPLFSALSNCYRSEPRLSHWRMQVDCRSAAWRDEGRSASLFVFHCTLPRACLASLLPPSPFPLPSQSCRIPTRLPTLERMDVGPSKVAIPVSPEATCPRIAASRISQLGRMYAPAHVRRISRRIINGLWMANGERRTANGERRTANGVSSHSQPPPPPLRRSRLGPPPPSF</sequence>
<reference evidence="2" key="1">
    <citation type="journal article" date="2018" name="Genome Biol. Evol.">
        <title>Genomics and development of Lentinus tigrinus, a white-rot wood-decaying mushroom with dimorphic fruiting bodies.</title>
        <authorList>
            <person name="Wu B."/>
            <person name="Xu Z."/>
            <person name="Knudson A."/>
            <person name="Carlson A."/>
            <person name="Chen N."/>
            <person name="Kovaka S."/>
            <person name="LaButti K."/>
            <person name="Lipzen A."/>
            <person name="Pennachio C."/>
            <person name="Riley R."/>
            <person name="Schakwitz W."/>
            <person name="Umezawa K."/>
            <person name="Ohm R.A."/>
            <person name="Grigoriev I.V."/>
            <person name="Nagy L.G."/>
            <person name="Gibbons J."/>
            <person name="Hibbett D."/>
        </authorList>
    </citation>
    <scope>NUCLEOTIDE SEQUENCE [LARGE SCALE GENOMIC DNA]</scope>
    <source>
        <strain evidence="2">ALCF2SS1-6</strain>
    </source>
</reference>
<name>A0A5C2S742_9APHY</name>
<accession>A0A5C2S742</accession>
<evidence type="ECO:0000313" key="2">
    <source>
        <dbReference type="EMBL" id="RPD59675.1"/>
    </source>
</evidence>
<feature type="compositionally biased region" description="Basic and acidic residues" evidence="1">
    <location>
        <begin position="226"/>
        <end position="235"/>
    </location>
</feature>
<evidence type="ECO:0000256" key="1">
    <source>
        <dbReference type="SAM" id="MobiDB-lite"/>
    </source>
</evidence>
<proteinExistence type="predicted"/>
<feature type="compositionally biased region" description="Pro residues" evidence="1">
    <location>
        <begin position="244"/>
        <end position="262"/>
    </location>
</feature>
<protein>
    <submittedName>
        <fullName evidence="2">Uncharacterized protein</fullName>
    </submittedName>
</protein>
<feature type="region of interest" description="Disordered" evidence="1">
    <location>
        <begin position="226"/>
        <end position="262"/>
    </location>
</feature>
<dbReference type="EMBL" id="ML122269">
    <property type="protein sequence ID" value="RPD59675.1"/>
    <property type="molecule type" value="Genomic_DNA"/>
</dbReference>
<organism evidence="2 3">
    <name type="scientific">Lentinus tigrinus ALCF2SS1-6</name>
    <dbReference type="NCBI Taxonomy" id="1328759"/>
    <lineage>
        <taxon>Eukaryota</taxon>
        <taxon>Fungi</taxon>
        <taxon>Dikarya</taxon>
        <taxon>Basidiomycota</taxon>
        <taxon>Agaricomycotina</taxon>
        <taxon>Agaricomycetes</taxon>
        <taxon>Polyporales</taxon>
        <taxon>Polyporaceae</taxon>
        <taxon>Lentinus</taxon>
    </lineage>
</organism>